<protein>
    <submittedName>
        <fullName evidence="1">Uncharacterized protein</fullName>
    </submittedName>
</protein>
<name>A0A6M3J015_9ZZZZ</name>
<sequence length="237" mass="25277">MSSLQEIKAKVEQYTVSPITDDKDYVRMSKIGQLWTADWKYKLAAAGKVYRMSIGTIAGGTDVVPVGNATGGIDLDQPEGIVSVNDGVLIPIELEISGISQTDTAAEDVQILLCADRSGAMASTDIDNGTQETPDNLLDGGDAFGGTACSLVTSDVTDPTVSDIIHFRMWNNLISAGGTTTQLDPVLSNYYDHWEAGLPTFLAGPCDLLFYAAGEVAFTFMGSLIFAHVPRSWMPVS</sequence>
<evidence type="ECO:0000313" key="2">
    <source>
        <dbReference type="EMBL" id="QJA75093.1"/>
    </source>
</evidence>
<evidence type="ECO:0000313" key="1">
    <source>
        <dbReference type="EMBL" id="QJA62461.1"/>
    </source>
</evidence>
<dbReference type="EMBL" id="MT141471">
    <property type="protein sequence ID" value="QJA62461.1"/>
    <property type="molecule type" value="Genomic_DNA"/>
</dbReference>
<organism evidence="1">
    <name type="scientific">viral metagenome</name>
    <dbReference type="NCBI Taxonomy" id="1070528"/>
    <lineage>
        <taxon>unclassified sequences</taxon>
        <taxon>metagenomes</taxon>
        <taxon>organismal metagenomes</taxon>
    </lineage>
</organism>
<dbReference type="AlphaFoldDB" id="A0A6M3J015"/>
<accession>A0A6M3J015</accession>
<proteinExistence type="predicted"/>
<reference evidence="1" key="1">
    <citation type="submission" date="2020-03" db="EMBL/GenBank/DDBJ databases">
        <title>The deep terrestrial virosphere.</title>
        <authorList>
            <person name="Holmfeldt K."/>
            <person name="Nilsson E."/>
            <person name="Simone D."/>
            <person name="Lopez-Fernandez M."/>
            <person name="Wu X."/>
            <person name="de Brujin I."/>
            <person name="Lundin D."/>
            <person name="Andersson A."/>
            <person name="Bertilsson S."/>
            <person name="Dopson M."/>
        </authorList>
    </citation>
    <scope>NUCLEOTIDE SEQUENCE</scope>
    <source>
        <strain evidence="2">MM415A01870</strain>
        <strain evidence="1">MM415B00781</strain>
    </source>
</reference>
<gene>
    <name evidence="2" type="ORF">MM415A01870_0006</name>
    <name evidence="1" type="ORF">MM415B00781_0038</name>
</gene>
<dbReference type="EMBL" id="MT142140">
    <property type="protein sequence ID" value="QJA75093.1"/>
    <property type="molecule type" value="Genomic_DNA"/>
</dbReference>